<name>A0A8J3KYJ7_9ACTN</name>
<reference evidence="3 4" key="1">
    <citation type="submission" date="2021-01" db="EMBL/GenBank/DDBJ databases">
        <title>Whole genome shotgun sequence of Catellatospora coxensis NBRC 107359.</title>
        <authorList>
            <person name="Komaki H."/>
            <person name="Tamura T."/>
        </authorList>
    </citation>
    <scope>NUCLEOTIDE SEQUENCE [LARGE SCALE GENOMIC DNA]</scope>
    <source>
        <strain evidence="3 4">NBRC 107359</strain>
    </source>
</reference>
<keyword evidence="2" id="KW-1133">Transmembrane helix</keyword>
<evidence type="ECO:0000313" key="3">
    <source>
        <dbReference type="EMBL" id="GIG11063.1"/>
    </source>
</evidence>
<feature type="region of interest" description="Disordered" evidence="1">
    <location>
        <begin position="54"/>
        <end position="80"/>
    </location>
</feature>
<proteinExistence type="predicted"/>
<dbReference type="AlphaFoldDB" id="A0A8J3KYJ7"/>
<feature type="transmembrane region" description="Helical" evidence="2">
    <location>
        <begin position="237"/>
        <end position="256"/>
    </location>
</feature>
<feature type="transmembrane region" description="Helical" evidence="2">
    <location>
        <begin position="344"/>
        <end position="363"/>
    </location>
</feature>
<comment type="caution">
    <text evidence="3">The sequence shown here is derived from an EMBL/GenBank/DDBJ whole genome shotgun (WGS) entry which is preliminary data.</text>
</comment>
<gene>
    <name evidence="3" type="ORF">Cco03nite_77630</name>
</gene>
<evidence type="ECO:0000256" key="1">
    <source>
        <dbReference type="SAM" id="MobiDB-lite"/>
    </source>
</evidence>
<sequence length="391" mass="41050">MTVPSSVYPPAVAALVDDFKQWSAELDAAPSLRATMKRFRVGTDKARALMSALTDTPAEQPAAPAEPVTDTAPAAPPAPAAAGVPVLPQVPAEPITAPAEALYRVDVETLPKIAPAEAEPIPVPAPPPAELVPAERTQAHTVAVKLDAERALLTTQRGDELARRALEAEHRIAMDDVREQARAAKLARGERARDAADAAALAALYRRAQRSGTRARLRAQIQGSAEMRALRVARVRSVTLMAGVPVLVAFAAWSTTGVQAGVVRLLGLDGGTAGWWSAWAMEPALIAIVGLIIIGRAVLRSAGGDTDWRADAIEWTALATSLALNIVGGWAVGVDWAEQVGPMLAHSVGPIGAAGTAFLIGLFDGYVSAARPWHGAPRLAEMRLDLSEVER</sequence>
<evidence type="ECO:0008006" key="5">
    <source>
        <dbReference type="Google" id="ProtNLM"/>
    </source>
</evidence>
<organism evidence="3 4">
    <name type="scientific">Catellatospora coxensis</name>
    <dbReference type="NCBI Taxonomy" id="310354"/>
    <lineage>
        <taxon>Bacteria</taxon>
        <taxon>Bacillati</taxon>
        <taxon>Actinomycetota</taxon>
        <taxon>Actinomycetes</taxon>
        <taxon>Micromonosporales</taxon>
        <taxon>Micromonosporaceae</taxon>
        <taxon>Catellatospora</taxon>
    </lineage>
</organism>
<accession>A0A8J3KYJ7</accession>
<feature type="compositionally biased region" description="Low complexity" evidence="1">
    <location>
        <begin position="57"/>
        <end position="73"/>
    </location>
</feature>
<keyword evidence="2" id="KW-0812">Transmembrane</keyword>
<feature type="transmembrane region" description="Helical" evidence="2">
    <location>
        <begin position="276"/>
        <end position="299"/>
    </location>
</feature>
<dbReference type="Proteomes" id="UP000630887">
    <property type="component" value="Unassembled WGS sequence"/>
</dbReference>
<evidence type="ECO:0000256" key="2">
    <source>
        <dbReference type="SAM" id="Phobius"/>
    </source>
</evidence>
<dbReference type="RefSeq" id="WP_203699018.1">
    <property type="nucleotide sequence ID" value="NZ_BONI01000112.1"/>
</dbReference>
<keyword evidence="2" id="KW-0472">Membrane</keyword>
<evidence type="ECO:0000313" key="4">
    <source>
        <dbReference type="Proteomes" id="UP000630887"/>
    </source>
</evidence>
<feature type="transmembrane region" description="Helical" evidence="2">
    <location>
        <begin position="311"/>
        <end position="332"/>
    </location>
</feature>
<protein>
    <recommendedName>
        <fullName evidence="5">DUF2637 domain-containing protein</fullName>
    </recommendedName>
</protein>
<keyword evidence="4" id="KW-1185">Reference proteome</keyword>
<dbReference type="EMBL" id="BONI01000112">
    <property type="protein sequence ID" value="GIG11063.1"/>
    <property type="molecule type" value="Genomic_DNA"/>
</dbReference>